<evidence type="ECO:0000313" key="2">
    <source>
        <dbReference type="Proteomes" id="UP000235728"/>
    </source>
</evidence>
<accession>A0A2N6NBE6</accession>
<proteinExistence type="predicted"/>
<protein>
    <submittedName>
        <fullName evidence="1">Uncharacterized protein</fullName>
    </submittedName>
</protein>
<sequence>MSFWFDVLFDDDGVVTGHDDSVTDCSGFRPEVAKQEVQHWLERNSRMCDKARQLLRVYAKNFADKIPGNLAPIRPLAWNWLPEGSSHASPDEASDKPIQYTWKLDEPDKIAIMEEFLERSILGG</sequence>
<dbReference type="Proteomes" id="UP000235728">
    <property type="component" value="Unassembled WGS sequence"/>
</dbReference>
<organism evidence="1 2">
    <name type="scientific">Beauveria bassiana</name>
    <name type="common">White muscardine disease fungus</name>
    <name type="synonym">Tritirachium shiotae</name>
    <dbReference type="NCBI Taxonomy" id="176275"/>
    <lineage>
        <taxon>Eukaryota</taxon>
        <taxon>Fungi</taxon>
        <taxon>Dikarya</taxon>
        <taxon>Ascomycota</taxon>
        <taxon>Pezizomycotina</taxon>
        <taxon>Sordariomycetes</taxon>
        <taxon>Hypocreomycetidae</taxon>
        <taxon>Hypocreales</taxon>
        <taxon>Cordycipitaceae</taxon>
        <taxon>Beauveria</taxon>
    </lineage>
</organism>
<reference evidence="1 2" key="1">
    <citation type="journal article" date="2016" name="Appl. Microbiol. Biotechnol.">
        <title>Characterization of T-DNA insertion mutants with decreased virulence in the entomopathogenic fungus Beauveria bassiana JEF-007.</title>
        <authorList>
            <person name="Kim S."/>
            <person name="Lee S.J."/>
            <person name="Nai Y.S."/>
            <person name="Yu J.S."/>
            <person name="Lee M.R."/>
            <person name="Yang Y.T."/>
            <person name="Kim J.S."/>
        </authorList>
    </citation>
    <scope>NUCLEOTIDE SEQUENCE [LARGE SCALE GENOMIC DNA]</scope>
    <source>
        <strain evidence="1 2">JEF-007</strain>
    </source>
</reference>
<dbReference type="AlphaFoldDB" id="A0A2N6NBE6"/>
<name>A0A2N6NBE6_BEABA</name>
<comment type="caution">
    <text evidence="1">The sequence shown here is derived from an EMBL/GenBank/DDBJ whole genome shotgun (WGS) entry which is preliminary data.</text>
</comment>
<evidence type="ECO:0000313" key="1">
    <source>
        <dbReference type="EMBL" id="PMB64603.1"/>
    </source>
</evidence>
<gene>
    <name evidence="1" type="ORF">BM221_009443</name>
</gene>
<dbReference type="EMBL" id="MRVG01000012">
    <property type="protein sequence ID" value="PMB64603.1"/>
    <property type="molecule type" value="Genomic_DNA"/>
</dbReference>